<proteinExistence type="predicted"/>
<dbReference type="EMBL" id="JAAOAK010000083">
    <property type="protein sequence ID" value="KAF5691029.1"/>
    <property type="molecule type" value="Genomic_DNA"/>
</dbReference>
<dbReference type="Proteomes" id="UP000562682">
    <property type="component" value="Unassembled WGS sequence"/>
</dbReference>
<name>A0A8H5XCC6_9HYPO</name>
<evidence type="ECO:0000313" key="3">
    <source>
        <dbReference type="Proteomes" id="UP000562682"/>
    </source>
</evidence>
<keyword evidence="3" id="KW-1185">Reference proteome</keyword>
<evidence type="ECO:0000313" key="2">
    <source>
        <dbReference type="EMBL" id="KAF5691029.1"/>
    </source>
</evidence>
<evidence type="ECO:0000256" key="1">
    <source>
        <dbReference type="SAM" id="MobiDB-lite"/>
    </source>
</evidence>
<gene>
    <name evidence="2" type="ORF">FDENT_3633</name>
</gene>
<comment type="caution">
    <text evidence="2">The sequence shown here is derived from an EMBL/GenBank/DDBJ whole genome shotgun (WGS) entry which is preliminary data.</text>
</comment>
<dbReference type="AlphaFoldDB" id="A0A8H5XCC6"/>
<protein>
    <submittedName>
        <fullName evidence="2">Uncharacterized protein</fullName>
    </submittedName>
</protein>
<feature type="compositionally biased region" description="Polar residues" evidence="1">
    <location>
        <begin position="128"/>
        <end position="144"/>
    </location>
</feature>
<sequence length="310" mass="34611">MSSSYFDTVTSQEKYMKYAKGAQSLSELPVASGSRWGADHLKVCHVIVNSDVDDYLPLFDNCDHTIRKIFKRNKENAHIAAFIEGMAPMHRTMRHLALVRLPEVGATLARFWVALMDVKNLESDTKEPQTNQRTSGRVRSQTTHPGFMDSEGIVSSSPVHKASPPSSSDTATDSFTSIQRPAAYLPIEAYTVELAFSAITHILLYTQDPSLDTPVEVRQPERHVIQVKNRRITAIDDGGFTVISRAGTRTKKSVVLIEAKRRLDVREDTNLPSVSDERLGHMTCEAVAARSSRQEDTDRGDIFIINTTQH</sequence>
<reference evidence="2 3" key="1">
    <citation type="submission" date="2020-05" db="EMBL/GenBank/DDBJ databases">
        <title>Identification and distribution of gene clusters putatively required for synthesis of sphingolipid metabolism inhibitors in phylogenetically diverse species of the filamentous fungus Fusarium.</title>
        <authorList>
            <person name="Kim H.-S."/>
            <person name="Busman M."/>
            <person name="Brown D.W."/>
            <person name="Divon H."/>
            <person name="Uhlig S."/>
            <person name="Proctor R.H."/>
        </authorList>
    </citation>
    <scope>NUCLEOTIDE SEQUENCE [LARGE SCALE GENOMIC DNA]</scope>
    <source>
        <strain evidence="2 3">NRRL 25311</strain>
    </source>
</reference>
<organism evidence="2 3">
    <name type="scientific">Fusarium denticulatum</name>
    <dbReference type="NCBI Taxonomy" id="48507"/>
    <lineage>
        <taxon>Eukaryota</taxon>
        <taxon>Fungi</taxon>
        <taxon>Dikarya</taxon>
        <taxon>Ascomycota</taxon>
        <taxon>Pezizomycotina</taxon>
        <taxon>Sordariomycetes</taxon>
        <taxon>Hypocreomycetidae</taxon>
        <taxon>Hypocreales</taxon>
        <taxon>Nectriaceae</taxon>
        <taxon>Fusarium</taxon>
        <taxon>Fusarium fujikuroi species complex</taxon>
    </lineage>
</organism>
<feature type="compositionally biased region" description="Low complexity" evidence="1">
    <location>
        <begin position="162"/>
        <end position="174"/>
    </location>
</feature>
<feature type="region of interest" description="Disordered" evidence="1">
    <location>
        <begin position="123"/>
        <end position="174"/>
    </location>
</feature>
<accession>A0A8H5XCC6</accession>